<dbReference type="Pfam" id="PF03479">
    <property type="entry name" value="PCC"/>
    <property type="match status" value="1"/>
</dbReference>
<protein>
    <recommendedName>
        <fullName evidence="1">PPC domain-containing protein</fullName>
    </recommendedName>
</protein>
<proteinExistence type="predicted"/>
<dbReference type="Proteomes" id="UP000034201">
    <property type="component" value="Unassembled WGS sequence"/>
</dbReference>
<dbReference type="InterPro" id="IPR025707">
    <property type="entry name" value="DNA_bp_PD1"/>
</dbReference>
<dbReference type="AlphaFoldDB" id="A0A0G1WQY8"/>
<accession>A0A0G1WQY8</accession>
<dbReference type="PIRSF" id="PIRSF016702">
    <property type="entry name" value="DNA_bp_PD1"/>
    <property type="match status" value="1"/>
</dbReference>
<evidence type="ECO:0000313" key="2">
    <source>
        <dbReference type="EMBL" id="KKW21268.1"/>
    </source>
</evidence>
<dbReference type="Gene3D" id="3.30.1330.80">
    <property type="entry name" value="Hypothetical protein, similar to alpha- acetolactate decarboxylase, domain 2"/>
    <property type="match status" value="1"/>
</dbReference>
<dbReference type="EMBL" id="LCQQ01000010">
    <property type="protein sequence ID" value="KKW21268.1"/>
    <property type="molecule type" value="Genomic_DNA"/>
</dbReference>
<dbReference type="PROSITE" id="PS51742">
    <property type="entry name" value="PPC"/>
    <property type="match status" value="1"/>
</dbReference>
<name>A0A0G1WQY8_9BACT</name>
<organism evidence="2 3">
    <name type="scientific">Candidatus Adlerbacteria bacterium GW2011_GWC1_50_9</name>
    <dbReference type="NCBI Taxonomy" id="1618608"/>
    <lineage>
        <taxon>Bacteria</taxon>
        <taxon>Candidatus Adleribacteriota</taxon>
    </lineage>
</organism>
<dbReference type="SUPFAM" id="SSF117856">
    <property type="entry name" value="AF0104/ALDC/Ptd012-like"/>
    <property type="match status" value="1"/>
</dbReference>
<sequence length="139" mass="14997">MKTITHSGSRFILRLDPGEELILSLTNFAKQTGIRSAAFTVIGSAKEVILSWYDTREKHYEDTTISDGLEVLAVSGNLGTLEGAIAIHAHGCVGDRNLNVKGGHIKKLIVAATCEVDLVLIEGTLERKPDEATSLNLLI</sequence>
<dbReference type="PANTHER" id="PTHR34988:SF1">
    <property type="entry name" value="DNA-BINDING PROTEIN"/>
    <property type="match status" value="1"/>
</dbReference>
<evidence type="ECO:0000313" key="3">
    <source>
        <dbReference type="Proteomes" id="UP000034201"/>
    </source>
</evidence>
<feature type="domain" description="PPC" evidence="1">
    <location>
        <begin position="5"/>
        <end position="139"/>
    </location>
</feature>
<comment type="caution">
    <text evidence="2">The sequence shown here is derived from an EMBL/GenBank/DDBJ whole genome shotgun (WGS) entry which is preliminary data.</text>
</comment>
<reference evidence="2 3" key="1">
    <citation type="journal article" date="2015" name="Nature">
        <title>rRNA introns, odd ribosomes, and small enigmatic genomes across a large radiation of phyla.</title>
        <authorList>
            <person name="Brown C.T."/>
            <person name="Hug L.A."/>
            <person name="Thomas B.C."/>
            <person name="Sharon I."/>
            <person name="Castelle C.J."/>
            <person name="Singh A."/>
            <person name="Wilkins M.J."/>
            <person name="Williams K.H."/>
            <person name="Banfield J.F."/>
        </authorList>
    </citation>
    <scope>NUCLEOTIDE SEQUENCE [LARGE SCALE GENOMIC DNA]</scope>
</reference>
<dbReference type="InterPro" id="IPR005175">
    <property type="entry name" value="PPC_dom"/>
</dbReference>
<gene>
    <name evidence="2" type="ORF">UY61_C0010G0012</name>
</gene>
<dbReference type="PANTHER" id="PTHR34988">
    <property type="entry name" value="PROTEIN, PUTATIVE-RELATED"/>
    <property type="match status" value="1"/>
</dbReference>
<evidence type="ECO:0000259" key="1">
    <source>
        <dbReference type="PROSITE" id="PS51742"/>
    </source>
</evidence>
<dbReference type="CDD" id="cd11378">
    <property type="entry name" value="DUF296"/>
    <property type="match status" value="1"/>
</dbReference>